<evidence type="ECO:0008006" key="4">
    <source>
        <dbReference type="Google" id="ProtNLM"/>
    </source>
</evidence>
<accession>A0ABU2ML08</accession>
<evidence type="ECO:0000313" key="2">
    <source>
        <dbReference type="EMBL" id="MDT0342166.1"/>
    </source>
</evidence>
<proteinExistence type="predicted"/>
<feature type="transmembrane region" description="Helical" evidence="1">
    <location>
        <begin position="24"/>
        <end position="41"/>
    </location>
</feature>
<keyword evidence="3" id="KW-1185">Reference proteome</keyword>
<dbReference type="RefSeq" id="WP_311703293.1">
    <property type="nucleotide sequence ID" value="NZ_JAVREL010000002.1"/>
</dbReference>
<keyword evidence="1" id="KW-0472">Membrane</keyword>
<feature type="transmembrane region" description="Helical" evidence="1">
    <location>
        <begin position="73"/>
        <end position="92"/>
    </location>
</feature>
<evidence type="ECO:0000313" key="3">
    <source>
        <dbReference type="Proteomes" id="UP001183246"/>
    </source>
</evidence>
<gene>
    <name evidence="2" type="ORF">RM590_05920</name>
</gene>
<reference evidence="3" key="1">
    <citation type="submission" date="2023-07" db="EMBL/GenBank/DDBJ databases">
        <title>30 novel species of actinomycetes from the DSMZ collection.</title>
        <authorList>
            <person name="Nouioui I."/>
        </authorList>
    </citation>
    <scope>NUCLEOTIDE SEQUENCE [LARGE SCALE GENOMIC DNA]</scope>
    <source>
        <strain evidence="3">DSM 44938</strain>
    </source>
</reference>
<name>A0ABU2ML08_9ACTN</name>
<keyword evidence="1" id="KW-1133">Transmembrane helix</keyword>
<dbReference type="EMBL" id="JAVREL010000002">
    <property type="protein sequence ID" value="MDT0342166.1"/>
    <property type="molecule type" value="Genomic_DNA"/>
</dbReference>
<comment type="caution">
    <text evidence="2">The sequence shown here is derived from an EMBL/GenBank/DDBJ whole genome shotgun (WGS) entry which is preliminary data.</text>
</comment>
<keyword evidence="1" id="KW-0812">Transmembrane</keyword>
<dbReference type="Proteomes" id="UP001183246">
    <property type="component" value="Unassembled WGS sequence"/>
</dbReference>
<protein>
    <recommendedName>
        <fullName evidence="4">Integral membrane protein</fullName>
    </recommendedName>
</protein>
<feature type="transmembrane region" description="Helical" evidence="1">
    <location>
        <begin position="47"/>
        <end position="66"/>
    </location>
</feature>
<sequence length="101" mass="10347">MAHIAHPLTYLNTDGRPHPRENTLAVLTLFLGLVAAVSSISPGLHLVSSWFGLAGIATGGWAQMISATPGQRFVSIIGLGAAAVGFYLGVAYGGPFGGWLG</sequence>
<organism evidence="2 3">
    <name type="scientific">Streptomyces litchfieldiae</name>
    <dbReference type="NCBI Taxonomy" id="3075543"/>
    <lineage>
        <taxon>Bacteria</taxon>
        <taxon>Bacillati</taxon>
        <taxon>Actinomycetota</taxon>
        <taxon>Actinomycetes</taxon>
        <taxon>Kitasatosporales</taxon>
        <taxon>Streptomycetaceae</taxon>
        <taxon>Streptomyces</taxon>
    </lineage>
</organism>
<evidence type="ECO:0000256" key="1">
    <source>
        <dbReference type="SAM" id="Phobius"/>
    </source>
</evidence>